<dbReference type="EMBL" id="JAVFWL010000003">
    <property type="protein sequence ID" value="KAK6742984.1"/>
    <property type="molecule type" value="Genomic_DNA"/>
</dbReference>
<accession>A0ABR1CXE6</accession>
<keyword evidence="2" id="KW-1185">Reference proteome</keyword>
<proteinExistence type="predicted"/>
<gene>
    <name evidence="1" type="primary">Necator_chrIII.g11090</name>
    <name evidence="1" type="ORF">RB195_010325</name>
</gene>
<comment type="caution">
    <text evidence="1">The sequence shown here is derived from an EMBL/GenBank/DDBJ whole genome shotgun (WGS) entry which is preliminary data.</text>
</comment>
<organism evidence="1 2">
    <name type="scientific">Necator americanus</name>
    <name type="common">Human hookworm</name>
    <dbReference type="NCBI Taxonomy" id="51031"/>
    <lineage>
        <taxon>Eukaryota</taxon>
        <taxon>Metazoa</taxon>
        <taxon>Ecdysozoa</taxon>
        <taxon>Nematoda</taxon>
        <taxon>Chromadorea</taxon>
        <taxon>Rhabditida</taxon>
        <taxon>Rhabditina</taxon>
        <taxon>Rhabditomorpha</taxon>
        <taxon>Strongyloidea</taxon>
        <taxon>Ancylostomatidae</taxon>
        <taxon>Bunostominae</taxon>
        <taxon>Necator</taxon>
    </lineage>
</organism>
<evidence type="ECO:0000313" key="2">
    <source>
        <dbReference type="Proteomes" id="UP001303046"/>
    </source>
</evidence>
<reference evidence="1 2" key="1">
    <citation type="submission" date="2023-08" db="EMBL/GenBank/DDBJ databases">
        <title>A Necator americanus chromosomal reference genome.</title>
        <authorList>
            <person name="Ilik V."/>
            <person name="Petrzelkova K.J."/>
            <person name="Pardy F."/>
            <person name="Fuh T."/>
            <person name="Niatou-Singa F.S."/>
            <person name="Gouil Q."/>
            <person name="Baker L."/>
            <person name="Ritchie M.E."/>
            <person name="Jex A.R."/>
            <person name="Gazzola D."/>
            <person name="Li H."/>
            <person name="Toshio Fujiwara R."/>
            <person name="Zhan B."/>
            <person name="Aroian R.V."/>
            <person name="Pafco B."/>
            <person name="Schwarz E.M."/>
        </authorList>
    </citation>
    <scope>NUCLEOTIDE SEQUENCE [LARGE SCALE GENOMIC DNA]</scope>
    <source>
        <strain evidence="1 2">Aroian</strain>
        <tissue evidence="1">Whole animal</tissue>
    </source>
</reference>
<sequence length="250" mass="28461">MVLTWNRSMFVARVVQRRKLINNTGCEHLDLATWRRLKDQLHLPLAGLQTFDGPPCKVHGCYESTLAQQEQGICLMNPTQALKATQSHRCPTNWKELEFCFIYRKRRVVRTGGPSGLKRIFALTGKITATGHNMEFSKGVKDLKEEISAKAPRIGDSRGKAYGTIVITVYGRVADPFNDLQWLADVSSQCFYPPRQVCYQFVDTGRMKDLPQEGKGTLKAIKLKAWLKEVARCENPRWEIRSQSPSQEDC</sequence>
<dbReference type="Proteomes" id="UP001303046">
    <property type="component" value="Unassembled WGS sequence"/>
</dbReference>
<name>A0ABR1CXE6_NECAM</name>
<evidence type="ECO:0000313" key="1">
    <source>
        <dbReference type="EMBL" id="KAK6742984.1"/>
    </source>
</evidence>
<protein>
    <submittedName>
        <fullName evidence="1">Uncharacterized protein</fullName>
    </submittedName>
</protein>